<gene>
    <name evidence="1" type="ORF">BDV96DRAFT_608191</name>
</gene>
<evidence type="ECO:0000313" key="1">
    <source>
        <dbReference type="EMBL" id="KAF2105494.1"/>
    </source>
</evidence>
<sequence length="122" mass="13669">MTTKSRAIEITTQNLTLIFGESDALERKQKLEELWFPPNEVLFIDPLGAFKTHEAIEELIVKLLGMDCSSGEDEETDTWVTRLKWGQGPHGGEFKLTGEDVVTIVGGRIQRLYTFLDGSVPS</sequence>
<keyword evidence="2" id="KW-1185">Reference proteome</keyword>
<protein>
    <recommendedName>
        <fullName evidence="3">SnoaL-like domain-containing protein</fullName>
    </recommendedName>
</protein>
<dbReference type="Gene3D" id="3.10.450.50">
    <property type="match status" value="1"/>
</dbReference>
<dbReference type="EMBL" id="ML977379">
    <property type="protein sequence ID" value="KAF2105494.1"/>
    <property type="molecule type" value="Genomic_DNA"/>
</dbReference>
<dbReference type="InterPro" id="IPR032710">
    <property type="entry name" value="NTF2-like_dom_sf"/>
</dbReference>
<accession>A0A6A5YFK7</accession>
<dbReference type="OrthoDB" id="5317712at2759"/>
<dbReference type="AlphaFoldDB" id="A0A6A5YFK7"/>
<evidence type="ECO:0008006" key="3">
    <source>
        <dbReference type="Google" id="ProtNLM"/>
    </source>
</evidence>
<name>A0A6A5YFK7_9PLEO</name>
<organism evidence="1 2">
    <name type="scientific">Lophiotrema nucula</name>
    <dbReference type="NCBI Taxonomy" id="690887"/>
    <lineage>
        <taxon>Eukaryota</taxon>
        <taxon>Fungi</taxon>
        <taxon>Dikarya</taxon>
        <taxon>Ascomycota</taxon>
        <taxon>Pezizomycotina</taxon>
        <taxon>Dothideomycetes</taxon>
        <taxon>Pleosporomycetidae</taxon>
        <taxon>Pleosporales</taxon>
        <taxon>Lophiotremataceae</taxon>
        <taxon>Lophiotrema</taxon>
    </lineage>
</organism>
<dbReference type="Proteomes" id="UP000799770">
    <property type="component" value="Unassembled WGS sequence"/>
</dbReference>
<proteinExistence type="predicted"/>
<dbReference type="SUPFAM" id="SSF54427">
    <property type="entry name" value="NTF2-like"/>
    <property type="match status" value="1"/>
</dbReference>
<reference evidence="1" key="1">
    <citation type="journal article" date="2020" name="Stud. Mycol.">
        <title>101 Dothideomycetes genomes: a test case for predicting lifestyles and emergence of pathogens.</title>
        <authorList>
            <person name="Haridas S."/>
            <person name="Albert R."/>
            <person name="Binder M."/>
            <person name="Bloem J."/>
            <person name="Labutti K."/>
            <person name="Salamov A."/>
            <person name="Andreopoulos B."/>
            <person name="Baker S."/>
            <person name="Barry K."/>
            <person name="Bills G."/>
            <person name="Bluhm B."/>
            <person name="Cannon C."/>
            <person name="Castanera R."/>
            <person name="Culley D."/>
            <person name="Daum C."/>
            <person name="Ezra D."/>
            <person name="Gonzalez J."/>
            <person name="Henrissat B."/>
            <person name="Kuo A."/>
            <person name="Liang C."/>
            <person name="Lipzen A."/>
            <person name="Lutzoni F."/>
            <person name="Magnuson J."/>
            <person name="Mondo S."/>
            <person name="Nolan M."/>
            <person name="Ohm R."/>
            <person name="Pangilinan J."/>
            <person name="Park H.-J."/>
            <person name="Ramirez L."/>
            <person name="Alfaro M."/>
            <person name="Sun H."/>
            <person name="Tritt A."/>
            <person name="Yoshinaga Y."/>
            <person name="Zwiers L.-H."/>
            <person name="Turgeon B."/>
            <person name="Goodwin S."/>
            <person name="Spatafora J."/>
            <person name="Crous P."/>
            <person name="Grigoriev I."/>
        </authorList>
    </citation>
    <scope>NUCLEOTIDE SEQUENCE</scope>
    <source>
        <strain evidence="1">CBS 627.86</strain>
    </source>
</reference>
<evidence type="ECO:0000313" key="2">
    <source>
        <dbReference type="Proteomes" id="UP000799770"/>
    </source>
</evidence>